<sequence length="343" mass="38977">EKRQEKTVYRTLYGTNSSKYRPSHFQRSITVVLRKQGKSDYQLAKPYRPVALLNTLGKFLDRVPAAARRLRAYDNVSHARLLHNLKKRRLGHFVPWVKAFLTNRSTRIRMPEGMSDTILTPTGIPQGSPISSILYLIYNADLIESCGAGITSSGWVDDVCFMAKGDSEHETIKKLKTACRKADQWAEKHASVFDPKKFALIHFVNTKEVDRKYLSLRLREHTVPATKTAERYLGYLEDWHNEYFAHVLSLPSAKSNQAEEIAATIIPLFKRLNRCLKTNSWYLHAYEANWGGVVSVLADGLAVLESVCDLLDQNPFSPICSMNHGLYNEKDDADLILSHAELP</sequence>
<protein>
    <recommendedName>
        <fullName evidence="1">Reverse transcriptase domain-containing protein</fullName>
    </recommendedName>
</protein>
<dbReference type="PROSITE" id="PS50878">
    <property type="entry name" value="RT_POL"/>
    <property type="match status" value="1"/>
</dbReference>
<dbReference type="EMBL" id="MDYN01000300">
    <property type="protein sequence ID" value="OQD68647.1"/>
    <property type="molecule type" value="Genomic_DNA"/>
</dbReference>
<dbReference type="InterPro" id="IPR000477">
    <property type="entry name" value="RT_dom"/>
</dbReference>
<dbReference type="STRING" id="416450.A0A1V6NVM4"/>
<dbReference type="AlphaFoldDB" id="A0A1V6NVM4"/>
<accession>A0A1V6NVM4</accession>
<dbReference type="SUPFAM" id="SSF56672">
    <property type="entry name" value="DNA/RNA polymerases"/>
    <property type="match status" value="1"/>
</dbReference>
<evidence type="ECO:0000313" key="2">
    <source>
        <dbReference type="EMBL" id="OQD68647.1"/>
    </source>
</evidence>
<feature type="domain" description="Reverse transcriptase" evidence="1">
    <location>
        <begin position="1"/>
        <end position="237"/>
    </location>
</feature>
<dbReference type="PANTHER" id="PTHR33481:SF1">
    <property type="entry name" value="ENDONUCLEASE_EXONUCLEASE_PHOSPHATASE DOMAIN-CONTAINING PROTEIN-RELATED"/>
    <property type="match status" value="1"/>
</dbReference>
<feature type="non-terminal residue" evidence="2">
    <location>
        <position position="1"/>
    </location>
</feature>
<gene>
    <name evidence="2" type="ORF">PENANT_c300G01657</name>
</gene>
<dbReference type="PANTHER" id="PTHR33481">
    <property type="entry name" value="REVERSE TRANSCRIPTASE"/>
    <property type="match status" value="1"/>
</dbReference>
<comment type="caution">
    <text evidence="2">The sequence shown here is derived from an EMBL/GenBank/DDBJ whole genome shotgun (WGS) entry which is preliminary data.</text>
</comment>
<keyword evidence="3" id="KW-1185">Reference proteome</keyword>
<dbReference type="Pfam" id="PF00078">
    <property type="entry name" value="RVT_1"/>
    <property type="match status" value="1"/>
</dbReference>
<evidence type="ECO:0000259" key="1">
    <source>
        <dbReference type="PROSITE" id="PS50878"/>
    </source>
</evidence>
<reference evidence="3" key="1">
    <citation type="journal article" date="2017" name="Nat. Microbiol.">
        <title>Global analysis of biosynthetic gene clusters reveals vast potential of secondary metabolite production in Penicillium species.</title>
        <authorList>
            <person name="Nielsen J.C."/>
            <person name="Grijseels S."/>
            <person name="Prigent S."/>
            <person name="Ji B."/>
            <person name="Dainat J."/>
            <person name="Nielsen K.F."/>
            <person name="Frisvad J.C."/>
            <person name="Workman M."/>
            <person name="Nielsen J."/>
        </authorList>
    </citation>
    <scope>NUCLEOTIDE SEQUENCE [LARGE SCALE GENOMIC DNA]</scope>
    <source>
        <strain evidence="3">IBT 31811</strain>
    </source>
</reference>
<dbReference type="Proteomes" id="UP000191672">
    <property type="component" value="Unassembled WGS sequence"/>
</dbReference>
<proteinExistence type="predicted"/>
<dbReference type="InterPro" id="IPR043502">
    <property type="entry name" value="DNA/RNA_pol_sf"/>
</dbReference>
<organism evidence="2 3">
    <name type="scientific">Penicillium antarcticum</name>
    <dbReference type="NCBI Taxonomy" id="416450"/>
    <lineage>
        <taxon>Eukaryota</taxon>
        <taxon>Fungi</taxon>
        <taxon>Dikarya</taxon>
        <taxon>Ascomycota</taxon>
        <taxon>Pezizomycotina</taxon>
        <taxon>Eurotiomycetes</taxon>
        <taxon>Eurotiomycetidae</taxon>
        <taxon>Eurotiales</taxon>
        <taxon>Aspergillaceae</taxon>
        <taxon>Penicillium</taxon>
    </lineage>
</organism>
<name>A0A1V6NVM4_9EURO</name>
<evidence type="ECO:0000313" key="3">
    <source>
        <dbReference type="Proteomes" id="UP000191672"/>
    </source>
</evidence>